<evidence type="ECO:0000313" key="1">
    <source>
        <dbReference type="EMBL" id="PNJ76181.1"/>
    </source>
</evidence>
<gene>
    <name evidence="1" type="ORF">CR201_G0005370</name>
</gene>
<reference evidence="1" key="1">
    <citation type="submission" date="2017-12" db="EMBL/GenBank/DDBJ databases">
        <title>High-resolution comparative analysis of great ape genomes.</title>
        <authorList>
            <person name="Pollen A."/>
            <person name="Hastie A."/>
            <person name="Hormozdiari F."/>
            <person name="Dougherty M."/>
            <person name="Liu R."/>
            <person name="Chaisson M."/>
            <person name="Hoppe E."/>
            <person name="Hill C."/>
            <person name="Pang A."/>
            <person name="Hillier L."/>
            <person name="Baker C."/>
            <person name="Armstrong J."/>
            <person name="Shendure J."/>
            <person name="Paten B."/>
            <person name="Wilson R."/>
            <person name="Chao H."/>
            <person name="Schneider V."/>
            <person name="Ventura M."/>
            <person name="Kronenberg Z."/>
            <person name="Murali S."/>
            <person name="Gordon D."/>
            <person name="Cantsilieris S."/>
            <person name="Munson K."/>
            <person name="Nelson B."/>
            <person name="Raja A."/>
            <person name="Underwood J."/>
            <person name="Diekhans M."/>
            <person name="Fiddes I."/>
            <person name="Haussler D."/>
            <person name="Eichler E."/>
        </authorList>
    </citation>
    <scope>NUCLEOTIDE SEQUENCE [LARGE SCALE GENOMIC DNA]</scope>
    <source>
        <strain evidence="1">Susie</strain>
    </source>
</reference>
<proteinExistence type="predicted"/>
<feature type="non-terminal residue" evidence="1">
    <location>
        <position position="1"/>
    </location>
</feature>
<protein>
    <submittedName>
        <fullName evidence="1">KCNQ3 isoform 9</fullName>
    </submittedName>
</protein>
<accession>A0A2J8X2D5</accession>
<comment type="caution">
    <text evidence="1">The sequence shown here is derived from an EMBL/GenBank/DDBJ whole genome shotgun (WGS) entry which is preliminary data.</text>
</comment>
<name>A0A2J8X2D5_PONAB</name>
<sequence>FLIVLGCLILAVLTTFKEYETVSGDWLLLLTSLC</sequence>
<dbReference type="AlphaFoldDB" id="A0A2J8X2D5"/>
<dbReference type="EMBL" id="NDHI03003373">
    <property type="protein sequence ID" value="PNJ76181.1"/>
    <property type="molecule type" value="Genomic_DNA"/>
</dbReference>
<organism evidence="1">
    <name type="scientific">Pongo abelii</name>
    <name type="common">Sumatran orangutan</name>
    <name type="synonym">Pongo pygmaeus abelii</name>
    <dbReference type="NCBI Taxonomy" id="9601"/>
    <lineage>
        <taxon>Eukaryota</taxon>
        <taxon>Metazoa</taxon>
        <taxon>Chordata</taxon>
        <taxon>Craniata</taxon>
        <taxon>Vertebrata</taxon>
        <taxon>Euteleostomi</taxon>
        <taxon>Mammalia</taxon>
        <taxon>Eutheria</taxon>
        <taxon>Euarchontoglires</taxon>
        <taxon>Primates</taxon>
        <taxon>Haplorrhini</taxon>
        <taxon>Catarrhini</taxon>
        <taxon>Hominidae</taxon>
        <taxon>Pongo</taxon>
    </lineage>
</organism>